<feature type="domain" description="NB-ARC" evidence="1">
    <location>
        <begin position="3"/>
        <end position="163"/>
    </location>
</feature>
<sequence>MDQWLNESDGTLVVAISGTGGVGKSTLALRWLHGVRHRFPDGMLYADLGAYSSIEPADPEHILEAFLLALGIPASNMPTGLPQRQALFRSLTSGRAHTFLLDDAVSAAQARPLLPAHGNNVVVVTSRRRLSGLSLEGAAFLDLHPMSIKDSVQLLTKIVGADRLDRERNQAEELARLCEGMPIALSVVGARLSARPHRPVSREVGALRSGDRLATLTHDDSSVSAVFDLSYFALKRPSARAYRFCSLHPGRQFGLSAAAAAVGEEPDELEESLGELVDCNLIAEVSDRRYKFHSLLYAHARQQAERSDGPDEREAAVRRMAEWYLDRSAAADFTLRPTRRRVGSRFRTRPESPFPSHRDALRWLAEERHNLLAMVQTADEHGWDDVTWEFCEAMWGFFLHARHYDDWLQIHELGIPAAQRTGNLTAEARLRTQLIVALTHLRRFDDALGEGAVALSLAANANDEFTKAALLFELAGAVEGKGDLQAALRYLRQAEVLRERIGTERAAALCRRRIGEVLAKLGHHDEAVAILLEVAEYMSTTDRAEYARVLTRLGAIYVRTGRQDASTVLAEALGIARELGSPLYEAGVLAVLGDAAQQQGNIAEAQHHWAAAVEIYSRGGDPKAEELSARLSSLPSPRKSDS</sequence>
<dbReference type="Gene3D" id="1.10.8.430">
    <property type="entry name" value="Helical domain of apoptotic protease-activating factors"/>
    <property type="match status" value="1"/>
</dbReference>
<name>A0ABS8ZKC0_9PSEU</name>
<gene>
    <name evidence="2" type="ORF">LWC34_25855</name>
</gene>
<dbReference type="Gene3D" id="3.40.50.300">
    <property type="entry name" value="P-loop containing nucleotide triphosphate hydrolases"/>
    <property type="match status" value="1"/>
</dbReference>
<evidence type="ECO:0000259" key="1">
    <source>
        <dbReference type="Pfam" id="PF00931"/>
    </source>
</evidence>
<dbReference type="Pfam" id="PF00931">
    <property type="entry name" value="NB-ARC"/>
    <property type="match status" value="1"/>
</dbReference>
<dbReference type="Gene3D" id="1.25.40.10">
    <property type="entry name" value="Tetratricopeptide repeat domain"/>
    <property type="match status" value="2"/>
</dbReference>
<accession>A0ABS8ZKC0</accession>
<organism evidence="2 3">
    <name type="scientific">Kibdelosporangium philippinense</name>
    <dbReference type="NCBI Taxonomy" id="211113"/>
    <lineage>
        <taxon>Bacteria</taxon>
        <taxon>Bacillati</taxon>
        <taxon>Actinomycetota</taxon>
        <taxon>Actinomycetes</taxon>
        <taxon>Pseudonocardiales</taxon>
        <taxon>Pseudonocardiaceae</taxon>
        <taxon>Kibdelosporangium</taxon>
    </lineage>
</organism>
<proteinExistence type="predicted"/>
<evidence type="ECO:0000313" key="2">
    <source>
        <dbReference type="EMBL" id="MCE7006237.1"/>
    </source>
</evidence>
<dbReference type="EMBL" id="JAJVCN010000002">
    <property type="protein sequence ID" value="MCE7006237.1"/>
    <property type="molecule type" value="Genomic_DNA"/>
</dbReference>
<dbReference type="InterPro" id="IPR042197">
    <property type="entry name" value="Apaf_helical"/>
</dbReference>
<reference evidence="2 3" key="1">
    <citation type="submission" date="2021-12" db="EMBL/GenBank/DDBJ databases">
        <title>Genome sequence of Kibdelosporangium philippinense ATCC 49844.</title>
        <authorList>
            <person name="Fedorov E.A."/>
            <person name="Omeragic M."/>
            <person name="Shalygina K.F."/>
            <person name="Maclea K.S."/>
        </authorList>
    </citation>
    <scope>NUCLEOTIDE SEQUENCE [LARGE SCALE GENOMIC DNA]</scope>
    <source>
        <strain evidence="2 3">ATCC 49844</strain>
    </source>
</reference>
<dbReference type="PRINTS" id="PR00364">
    <property type="entry name" value="DISEASERSIST"/>
</dbReference>
<protein>
    <submittedName>
        <fullName evidence="2">NB-ARC domain-containing protein</fullName>
    </submittedName>
</protein>
<dbReference type="SUPFAM" id="SSF52540">
    <property type="entry name" value="P-loop containing nucleoside triphosphate hydrolases"/>
    <property type="match status" value="1"/>
</dbReference>
<dbReference type="SUPFAM" id="SSF48452">
    <property type="entry name" value="TPR-like"/>
    <property type="match status" value="2"/>
</dbReference>
<dbReference type="PANTHER" id="PTHR47691">
    <property type="entry name" value="REGULATOR-RELATED"/>
    <property type="match status" value="1"/>
</dbReference>
<dbReference type="PANTHER" id="PTHR47691:SF3">
    <property type="entry name" value="HTH-TYPE TRANSCRIPTIONAL REGULATOR RV0890C-RELATED"/>
    <property type="match status" value="1"/>
</dbReference>
<evidence type="ECO:0000313" key="3">
    <source>
        <dbReference type="Proteomes" id="UP001521150"/>
    </source>
</evidence>
<comment type="caution">
    <text evidence="2">The sequence shown here is derived from an EMBL/GenBank/DDBJ whole genome shotgun (WGS) entry which is preliminary data.</text>
</comment>
<keyword evidence="3" id="KW-1185">Reference proteome</keyword>
<dbReference type="InterPro" id="IPR011990">
    <property type="entry name" value="TPR-like_helical_dom_sf"/>
</dbReference>
<dbReference type="Proteomes" id="UP001521150">
    <property type="component" value="Unassembled WGS sequence"/>
</dbReference>
<dbReference type="InterPro" id="IPR027417">
    <property type="entry name" value="P-loop_NTPase"/>
</dbReference>
<dbReference type="InterPro" id="IPR002182">
    <property type="entry name" value="NB-ARC"/>
</dbReference>